<feature type="region of interest" description="Disordered" evidence="1">
    <location>
        <begin position="380"/>
        <end position="412"/>
    </location>
</feature>
<feature type="region of interest" description="Disordered" evidence="1">
    <location>
        <begin position="231"/>
        <end position="306"/>
    </location>
</feature>
<feature type="compositionally biased region" description="Polar residues" evidence="1">
    <location>
        <begin position="1"/>
        <end position="11"/>
    </location>
</feature>
<evidence type="ECO:0000313" key="2">
    <source>
        <dbReference type="EMBL" id="EPT03388.1"/>
    </source>
</evidence>
<feature type="region of interest" description="Disordered" evidence="1">
    <location>
        <begin position="1"/>
        <end position="59"/>
    </location>
</feature>
<feature type="compositionally biased region" description="Low complexity" evidence="1">
    <location>
        <begin position="385"/>
        <end position="401"/>
    </location>
</feature>
<evidence type="ECO:0000313" key="3">
    <source>
        <dbReference type="Proteomes" id="UP000015241"/>
    </source>
</evidence>
<feature type="compositionally biased region" description="Polar residues" evidence="1">
    <location>
        <begin position="35"/>
        <end position="46"/>
    </location>
</feature>
<dbReference type="EMBL" id="KE504130">
    <property type="protein sequence ID" value="EPT03388.1"/>
    <property type="molecule type" value="Genomic_DNA"/>
</dbReference>
<feature type="compositionally biased region" description="Low complexity" evidence="1">
    <location>
        <begin position="250"/>
        <end position="263"/>
    </location>
</feature>
<feature type="compositionally biased region" description="Polar residues" evidence="1">
    <location>
        <begin position="286"/>
        <end position="301"/>
    </location>
</feature>
<name>S8EGG4_FOMSC</name>
<accession>S8EGG4</accession>
<dbReference type="OrthoDB" id="2802150at2759"/>
<proteinExistence type="predicted"/>
<protein>
    <submittedName>
        <fullName evidence="2">Uncharacterized protein</fullName>
    </submittedName>
</protein>
<dbReference type="STRING" id="743788.S8EGG4"/>
<dbReference type="HOGENOM" id="CLU_545170_0_0_1"/>
<feature type="compositionally biased region" description="Low complexity" evidence="1">
    <location>
        <begin position="174"/>
        <end position="184"/>
    </location>
</feature>
<feature type="region of interest" description="Disordered" evidence="1">
    <location>
        <begin position="124"/>
        <end position="216"/>
    </location>
</feature>
<feature type="region of interest" description="Disordered" evidence="1">
    <location>
        <begin position="319"/>
        <end position="340"/>
    </location>
</feature>
<dbReference type="InParanoid" id="S8EGG4"/>
<reference evidence="2 3" key="1">
    <citation type="journal article" date="2012" name="Science">
        <title>The Paleozoic origin of enzymatic lignin decomposition reconstructed from 31 fungal genomes.</title>
        <authorList>
            <person name="Floudas D."/>
            <person name="Binder M."/>
            <person name="Riley R."/>
            <person name="Barry K."/>
            <person name="Blanchette R.A."/>
            <person name="Henrissat B."/>
            <person name="Martinez A.T."/>
            <person name="Otillar R."/>
            <person name="Spatafora J.W."/>
            <person name="Yadav J.S."/>
            <person name="Aerts A."/>
            <person name="Benoit I."/>
            <person name="Boyd A."/>
            <person name="Carlson A."/>
            <person name="Copeland A."/>
            <person name="Coutinho P.M."/>
            <person name="de Vries R.P."/>
            <person name="Ferreira P."/>
            <person name="Findley K."/>
            <person name="Foster B."/>
            <person name="Gaskell J."/>
            <person name="Glotzer D."/>
            <person name="Gorecki P."/>
            <person name="Heitman J."/>
            <person name="Hesse C."/>
            <person name="Hori C."/>
            <person name="Igarashi K."/>
            <person name="Jurgens J.A."/>
            <person name="Kallen N."/>
            <person name="Kersten P."/>
            <person name="Kohler A."/>
            <person name="Kuees U."/>
            <person name="Kumar T.K.A."/>
            <person name="Kuo A."/>
            <person name="LaButti K."/>
            <person name="Larrondo L.F."/>
            <person name="Lindquist E."/>
            <person name="Ling A."/>
            <person name="Lombard V."/>
            <person name="Lucas S."/>
            <person name="Lundell T."/>
            <person name="Martin R."/>
            <person name="McLaughlin D.J."/>
            <person name="Morgenstern I."/>
            <person name="Morin E."/>
            <person name="Murat C."/>
            <person name="Nagy L.G."/>
            <person name="Nolan M."/>
            <person name="Ohm R.A."/>
            <person name="Patyshakuliyeva A."/>
            <person name="Rokas A."/>
            <person name="Ruiz-Duenas F.J."/>
            <person name="Sabat G."/>
            <person name="Salamov A."/>
            <person name="Samejima M."/>
            <person name="Schmutz J."/>
            <person name="Slot J.C."/>
            <person name="St John F."/>
            <person name="Stenlid J."/>
            <person name="Sun H."/>
            <person name="Sun S."/>
            <person name="Syed K."/>
            <person name="Tsang A."/>
            <person name="Wiebenga A."/>
            <person name="Young D."/>
            <person name="Pisabarro A."/>
            <person name="Eastwood D.C."/>
            <person name="Martin F."/>
            <person name="Cullen D."/>
            <person name="Grigoriev I.V."/>
            <person name="Hibbett D.S."/>
        </authorList>
    </citation>
    <scope>NUCLEOTIDE SEQUENCE</scope>
    <source>
        <strain evidence="3">FP-58527</strain>
    </source>
</reference>
<dbReference type="AlphaFoldDB" id="S8EGG4"/>
<organism evidence="2 3">
    <name type="scientific">Fomitopsis schrenkii</name>
    <name type="common">Brown rot fungus</name>
    <dbReference type="NCBI Taxonomy" id="2126942"/>
    <lineage>
        <taxon>Eukaryota</taxon>
        <taxon>Fungi</taxon>
        <taxon>Dikarya</taxon>
        <taxon>Basidiomycota</taxon>
        <taxon>Agaricomycotina</taxon>
        <taxon>Agaricomycetes</taxon>
        <taxon>Polyporales</taxon>
        <taxon>Fomitopsis</taxon>
    </lineage>
</organism>
<keyword evidence="3" id="KW-1185">Reference proteome</keyword>
<gene>
    <name evidence="2" type="ORF">FOMPIDRAFT_1058659</name>
</gene>
<sequence>MSNFTTLESTPVSPPPAPADQEVKAEPQIGALASSEAQPATASPSAGSGKDASPSASHRCRRCGENVKSVQFHQRTVHQKRCIVVFQDGTKETLTRPADGERFICSKCSYGHRDPQYLQIHARQRCNGQSPDGGSKLEAPRRKRRKTAKAFEEVDSLDDLSTGDAQVTAKEETSSTSSASVSASRAPANDHGRPRFEMPSIETTDRSRSASASPSLSELLVATQRIAHPPPTTQSCLHVDVPMDGASPKASTLLTRATSSRSASPDRGASSLPPTVHPSIAMAGPSNHTSPAISPSTSRASSHGLRVRTGDHLDADHRVAQQPTPSSSIPPSPLLPQNPEDITGRFALVPAFPLPSTSAAPSLAAPSQCIPHPHPLARRPDEVCPFSPAAFSSSSSSSGSSTRIDQRPASPPVDAFLRGLSSTLAPPPHIARALRELGYDTDELLDALARANPAEGDWALLEKEVVVEKRFHAWWILVKNGLRARREALQRVHERGEWAR</sequence>
<dbReference type="Proteomes" id="UP000015241">
    <property type="component" value="Unassembled WGS sequence"/>
</dbReference>
<evidence type="ECO:0000256" key="1">
    <source>
        <dbReference type="SAM" id="MobiDB-lite"/>
    </source>
</evidence>